<evidence type="ECO:0000259" key="8">
    <source>
        <dbReference type="Pfam" id="PF00924"/>
    </source>
</evidence>
<dbReference type="InterPro" id="IPR023408">
    <property type="entry name" value="MscS_beta-dom_sf"/>
</dbReference>
<dbReference type="SUPFAM" id="SSF50182">
    <property type="entry name" value="Sm-like ribonucleoproteins"/>
    <property type="match status" value="1"/>
</dbReference>
<feature type="domain" description="Mechanosensitive ion channel transmembrane helices 2/3" evidence="10">
    <location>
        <begin position="138"/>
        <end position="178"/>
    </location>
</feature>
<evidence type="ECO:0000256" key="2">
    <source>
        <dbReference type="ARBA" id="ARBA00008017"/>
    </source>
</evidence>
<dbReference type="InterPro" id="IPR010920">
    <property type="entry name" value="LSM_dom_sf"/>
</dbReference>
<dbReference type="Pfam" id="PF21082">
    <property type="entry name" value="MS_channel_3rd"/>
    <property type="match status" value="1"/>
</dbReference>
<dbReference type="SUPFAM" id="SSF82861">
    <property type="entry name" value="Mechanosensitive channel protein MscS (YggB), transmembrane region"/>
    <property type="match status" value="1"/>
</dbReference>
<dbReference type="InterPro" id="IPR006685">
    <property type="entry name" value="MscS_channel_2nd"/>
</dbReference>
<dbReference type="AlphaFoldDB" id="A0A2T3HJZ5"/>
<keyword evidence="12" id="KW-1185">Reference proteome</keyword>
<evidence type="ECO:0000256" key="5">
    <source>
        <dbReference type="ARBA" id="ARBA00022989"/>
    </source>
</evidence>
<evidence type="ECO:0000256" key="6">
    <source>
        <dbReference type="ARBA" id="ARBA00023136"/>
    </source>
</evidence>
<feature type="transmembrane region" description="Helical" evidence="7">
    <location>
        <begin position="17"/>
        <end position="34"/>
    </location>
</feature>
<dbReference type="Pfam" id="PF00924">
    <property type="entry name" value="MS_channel_2nd"/>
    <property type="match status" value="1"/>
</dbReference>
<dbReference type="OrthoDB" id="9809206at2"/>
<keyword evidence="6 7" id="KW-0472">Membrane</keyword>
<dbReference type="InterPro" id="IPR011014">
    <property type="entry name" value="MscS_channel_TM-2"/>
</dbReference>
<feature type="transmembrane region" description="Helical" evidence="7">
    <location>
        <begin position="95"/>
        <end position="119"/>
    </location>
</feature>
<gene>
    <name evidence="11" type="ORF">C7T94_08795</name>
</gene>
<organism evidence="11 12">
    <name type="scientific">Pedobacter yulinensis</name>
    <dbReference type="NCBI Taxonomy" id="2126353"/>
    <lineage>
        <taxon>Bacteria</taxon>
        <taxon>Pseudomonadati</taxon>
        <taxon>Bacteroidota</taxon>
        <taxon>Sphingobacteriia</taxon>
        <taxon>Sphingobacteriales</taxon>
        <taxon>Sphingobacteriaceae</taxon>
        <taxon>Pedobacter</taxon>
    </lineage>
</organism>
<sequence>MNEVLKNEYFHNTVGEYLIAFGIILLGIILVRIFKRRFLVRIKRWANRTVNTLDDFAVQTLDRLGIPALYLIIVYSGISYLTFPAKVHKVIDNSATVVITILIIRLVSSIILMLLKSYLERQERGQDKVRQLAGLMIIINTLIWIMGILFLFDNMGYNVTALITGLGIGGIAVALAAQNILGDLFNYFVIFLDRPFEVNDFVTVDDKSGTIEYIGIKTTRVLSLTGEQLVFANSDLTGSRIHNYKRMETRRAVFTLSVVYDISTEKLKKIPGMLKSIVEEHRMVKFDRAHWTTFGNFSLNFEVVYLVLSSDYNTYMDIQQSINIRIFETFEAEGIAFARPTTTVYLNQPGQETQAAGR</sequence>
<feature type="domain" description="Mechanosensitive ion channel MscS" evidence="8">
    <location>
        <begin position="179"/>
        <end position="246"/>
    </location>
</feature>
<dbReference type="Gene3D" id="2.30.30.60">
    <property type="match status" value="1"/>
</dbReference>
<dbReference type="InterPro" id="IPR049142">
    <property type="entry name" value="MS_channel_1st"/>
</dbReference>
<feature type="transmembrane region" description="Helical" evidence="7">
    <location>
        <begin position="158"/>
        <end position="177"/>
    </location>
</feature>
<evidence type="ECO:0000256" key="4">
    <source>
        <dbReference type="ARBA" id="ARBA00022692"/>
    </source>
</evidence>
<name>A0A2T3HJZ5_9SPHI</name>
<dbReference type="Proteomes" id="UP000240912">
    <property type="component" value="Unassembled WGS sequence"/>
</dbReference>
<reference evidence="11 12" key="1">
    <citation type="submission" date="2018-03" db="EMBL/GenBank/DDBJ databases">
        <authorList>
            <person name="Keele B.F."/>
        </authorList>
    </citation>
    <scope>NUCLEOTIDE SEQUENCE [LARGE SCALE GENOMIC DNA]</scope>
    <source>
        <strain evidence="11 12">YL28-9</strain>
    </source>
</reference>
<dbReference type="GO" id="GO:0008381">
    <property type="term" value="F:mechanosensitive monoatomic ion channel activity"/>
    <property type="evidence" value="ECO:0007669"/>
    <property type="project" value="UniProtKB-ARBA"/>
</dbReference>
<evidence type="ECO:0000313" key="11">
    <source>
        <dbReference type="EMBL" id="PST82739.1"/>
    </source>
</evidence>
<evidence type="ECO:0000256" key="3">
    <source>
        <dbReference type="ARBA" id="ARBA00022475"/>
    </source>
</evidence>
<dbReference type="RefSeq" id="WP_107215000.1">
    <property type="nucleotide sequence ID" value="NZ_KZ686269.1"/>
</dbReference>
<evidence type="ECO:0000259" key="9">
    <source>
        <dbReference type="Pfam" id="PF21082"/>
    </source>
</evidence>
<dbReference type="Pfam" id="PF21088">
    <property type="entry name" value="MS_channel_1st"/>
    <property type="match status" value="1"/>
</dbReference>
<dbReference type="Gene3D" id="1.10.287.1260">
    <property type="match status" value="1"/>
</dbReference>
<dbReference type="PANTHER" id="PTHR30566">
    <property type="entry name" value="YNAI-RELATED MECHANOSENSITIVE ION CHANNEL"/>
    <property type="match status" value="1"/>
</dbReference>
<feature type="transmembrane region" description="Helical" evidence="7">
    <location>
        <begin position="64"/>
        <end position="83"/>
    </location>
</feature>
<keyword evidence="4 7" id="KW-0812">Transmembrane</keyword>
<keyword evidence="5 7" id="KW-1133">Transmembrane helix</keyword>
<comment type="similarity">
    <text evidence="2">Belongs to the MscS (TC 1.A.23) family.</text>
</comment>
<proteinExistence type="inferred from homology"/>
<accession>A0A2T3HJZ5</accession>
<keyword evidence="3" id="KW-1003">Cell membrane</keyword>
<dbReference type="InterPro" id="IPR049278">
    <property type="entry name" value="MS_channel_C"/>
</dbReference>
<dbReference type="PANTHER" id="PTHR30566:SF25">
    <property type="entry name" value="INNER MEMBRANE PROTEIN"/>
    <property type="match status" value="1"/>
</dbReference>
<dbReference type="SUPFAM" id="SSF82689">
    <property type="entry name" value="Mechanosensitive channel protein MscS (YggB), C-terminal domain"/>
    <property type="match status" value="1"/>
</dbReference>
<dbReference type="EMBL" id="PYLS01000005">
    <property type="protein sequence ID" value="PST82739.1"/>
    <property type="molecule type" value="Genomic_DNA"/>
</dbReference>
<dbReference type="InterPro" id="IPR011066">
    <property type="entry name" value="MscS_channel_C_sf"/>
</dbReference>
<evidence type="ECO:0000256" key="1">
    <source>
        <dbReference type="ARBA" id="ARBA00004651"/>
    </source>
</evidence>
<comment type="caution">
    <text evidence="11">The sequence shown here is derived from an EMBL/GenBank/DDBJ whole genome shotgun (WGS) entry which is preliminary data.</text>
</comment>
<evidence type="ECO:0000259" key="10">
    <source>
        <dbReference type="Pfam" id="PF21088"/>
    </source>
</evidence>
<feature type="transmembrane region" description="Helical" evidence="7">
    <location>
        <begin position="131"/>
        <end position="152"/>
    </location>
</feature>
<evidence type="ECO:0000313" key="12">
    <source>
        <dbReference type="Proteomes" id="UP000240912"/>
    </source>
</evidence>
<feature type="domain" description="Mechanosensitive ion channel MscS C-terminal" evidence="9">
    <location>
        <begin position="253"/>
        <end position="337"/>
    </location>
</feature>
<dbReference type="GO" id="GO:0005886">
    <property type="term" value="C:plasma membrane"/>
    <property type="evidence" value="ECO:0007669"/>
    <property type="project" value="UniProtKB-SubCell"/>
</dbReference>
<evidence type="ECO:0000256" key="7">
    <source>
        <dbReference type="SAM" id="Phobius"/>
    </source>
</evidence>
<comment type="subcellular location">
    <subcellularLocation>
        <location evidence="1">Cell membrane</location>
        <topology evidence="1">Multi-pass membrane protein</topology>
    </subcellularLocation>
</comment>
<protein>
    <submittedName>
        <fullName evidence="11">Mechanosensitive ion channel protein MscS</fullName>
    </submittedName>
</protein>
<dbReference type="Gene3D" id="3.30.70.100">
    <property type="match status" value="1"/>
</dbReference>